<feature type="domain" description="Pyridoxamine 5'-phosphate oxidase N-terminal" evidence="1">
    <location>
        <begin position="7"/>
        <end position="109"/>
    </location>
</feature>
<gene>
    <name evidence="2" type="ORF">A3G45_02400</name>
</gene>
<dbReference type="InterPro" id="IPR012349">
    <property type="entry name" value="Split_barrel_FMN-bd"/>
</dbReference>
<evidence type="ECO:0000313" key="3">
    <source>
        <dbReference type="Proteomes" id="UP000178632"/>
    </source>
</evidence>
<sequence>MNLLEIKNLVENNPVALATITLENKPNVIGVASVKVVSENQVLITDNYMNQTIKDIENNKNVCLAVWDKNLKGIKLVGEAEYFTNGKWKEFVEQMQENKELPAKGAILVNAFKIIESK</sequence>
<dbReference type="SUPFAM" id="SSF50475">
    <property type="entry name" value="FMN-binding split barrel"/>
    <property type="match status" value="1"/>
</dbReference>
<evidence type="ECO:0000259" key="1">
    <source>
        <dbReference type="Pfam" id="PF01243"/>
    </source>
</evidence>
<dbReference type="Pfam" id="PF01243">
    <property type="entry name" value="PNPOx_N"/>
    <property type="match status" value="1"/>
</dbReference>
<dbReference type="Proteomes" id="UP000178632">
    <property type="component" value="Unassembled WGS sequence"/>
</dbReference>
<reference evidence="2 3" key="1">
    <citation type="journal article" date="2016" name="Nat. Commun.">
        <title>Thousands of microbial genomes shed light on interconnected biogeochemical processes in an aquifer system.</title>
        <authorList>
            <person name="Anantharaman K."/>
            <person name="Brown C.T."/>
            <person name="Hug L.A."/>
            <person name="Sharon I."/>
            <person name="Castelle C.J."/>
            <person name="Probst A.J."/>
            <person name="Thomas B.C."/>
            <person name="Singh A."/>
            <person name="Wilkins M.J."/>
            <person name="Karaoz U."/>
            <person name="Brodie E.L."/>
            <person name="Williams K.H."/>
            <person name="Hubbard S.S."/>
            <person name="Banfield J.F."/>
        </authorList>
    </citation>
    <scope>NUCLEOTIDE SEQUENCE [LARGE SCALE GENOMIC DNA]</scope>
</reference>
<evidence type="ECO:0000313" key="2">
    <source>
        <dbReference type="EMBL" id="OGZ75944.1"/>
    </source>
</evidence>
<dbReference type="PANTHER" id="PTHR40660">
    <property type="entry name" value="5'-PHOSPHATE OXIDASE PUTATIVE DOMAIN-CONTAINING PROTEIN-RELATED"/>
    <property type="match status" value="1"/>
</dbReference>
<dbReference type="PANTHER" id="PTHR40660:SF1">
    <property type="entry name" value="5'-PHOSPHATE OXIDASE PUTATIVE DOMAIN-CONTAINING PROTEIN-RELATED"/>
    <property type="match status" value="1"/>
</dbReference>
<proteinExistence type="predicted"/>
<dbReference type="Gene3D" id="2.30.110.10">
    <property type="entry name" value="Electron Transport, Fmn-binding Protein, Chain A"/>
    <property type="match status" value="1"/>
</dbReference>
<name>A0A1G2IM37_9BACT</name>
<protein>
    <recommendedName>
        <fullName evidence="1">Pyridoxamine 5'-phosphate oxidase N-terminal domain-containing protein</fullName>
    </recommendedName>
</protein>
<organism evidence="2 3">
    <name type="scientific">Candidatus Staskawiczbacteria bacterium RIFCSPLOWO2_12_FULL_37_15</name>
    <dbReference type="NCBI Taxonomy" id="1802218"/>
    <lineage>
        <taxon>Bacteria</taxon>
        <taxon>Candidatus Staskawicziibacteriota</taxon>
    </lineage>
</organism>
<dbReference type="InterPro" id="IPR011576">
    <property type="entry name" value="Pyridox_Oxase_N"/>
</dbReference>
<dbReference type="EMBL" id="MHPE01000042">
    <property type="protein sequence ID" value="OGZ75944.1"/>
    <property type="molecule type" value="Genomic_DNA"/>
</dbReference>
<accession>A0A1G2IM37</accession>
<comment type="caution">
    <text evidence="2">The sequence shown here is derived from an EMBL/GenBank/DDBJ whole genome shotgun (WGS) entry which is preliminary data.</text>
</comment>
<dbReference type="AlphaFoldDB" id="A0A1G2IM37"/>